<evidence type="ECO:0000313" key="1">
    <source>
        <dbReference type="EMBL" id="MPN01678.1"/>
    </source>
</evidence>
<name>A0A645EI47_9ZZZZ</name>
<reference evidence="1" key="1">
    <citation type="submission" date="2019-08" db="EMBL/GenBank/DDBJ databases">
        <authorList>
            <person name="Kucharzyk K."/>
            <person name="Murdoch R.W."/>
            <person name="Higgins S."/>
            <person name="Loffler F."/>
        </authorList>
    </citation>
    <scope>NUCLEOTIDE SEQUENCE</scope>
</reference>
<sequence>MRQELAVDAVIPAHGRAAGHRTADQAFFHDVLRGLHARTKERIRRDAEAKPLFVRQRDEFSALFELDRDHLFREDVLSGEQCALRHRVVRSGGCEVDHEFDAAIREDFVQRHRADSETLRALAHARLVHVRAGDEFQYAEPPVCQRLHIDRADRAAAHDRRSHSLHINVLRSDYSHKWFYYILLDSDEQDARLPPRALNCV</sequence>
<organism evidence="1">
    <name type="scientific">bioreactor metagenome</name>
    <dbReference type="NCBI Taxonomy" id="1076179"/>
    <lineage>
        <taxon>unclassified sequences</taxon>
        <taxon>metagenomes</taxon>
        <taxon>ecological metagenomes</taxon>
    </lineage>
</organism>
<gene>
    <name evidence="1" type="ORF">SDC9_148889</name>
</gene>
<protein>
    <submittedName>
        <fullName evidence="1">Uncharacterized protein</fullName>
    </submittedName>
</protein>
<proteinExistence type="predicted"/>
<dbReference type="AlphaFoldDB" id="A0A645EI47"/>
<comment type="caution">
    <text evidence="1">The sequence shown here is derived from an EMBL/GenBank/DDBJ whole genome shotgun (WGS) entry which is preliminary data.</text>
</comment>
<accession>A0A645EI47</accession>
<dbReference type="EMBL" id="VSSQ01047673">
    <property type="protein sequence ID" value="MPN01678.1"/>
    <property type="molecule type" value="Genomic_DNA"/>
</dbReference>